<dbReference type="AlphaFoldDB" id="A0ABD1ET83"/>
<reference evidence="7 8" key="1">
    <citation type="submission" date="2024-05" db="EMBL/GenBank/DDBJ databases">
        <title>Genetic variation in Jamaican populations of the coffee berry borer (Hypothenemus hampei).</title>
        <authorList>
            <person name="Errbii M."/>
            <person name="Myrie A."/>
        </authorList>
    </citation>
    <scope>NUCLEOTIDE SEQUENCE [LARGE SCALE GENOMIC DNA]</scope>
    <source>
        <strain evidence="7">JA-Hopewell-2020-01-JO</strain>
        <tissue evidence="7">Whole body</tissue>
    </source>
</reference>
<dbReference type="EMBL" id="JBDJPC010000005">
    <property type="protein sequence ID" value="KAL1502008.1"/>
    <property type="molecule type" value="Genomic_DNA"/>
</dbReference>
<evidence type="ECO:0000313" key="7">
    <source>
        <dbReference type="EMBL" id="KAL1502008.1"/>
    </source>
</evidence>
<organism evidence="7 8">
    <name type="scientific">Hypothenemus hampei</name>
    <name type="common">Coffee berry borer</name>
    <dbReference type="NCBI Taxonomy" id="57062"/>
    <lineage>
        <taxon>Eukaryota</taxon>
        <taxon>Metazoa</taxon>
        <taxon>Ecdysozoa</taxon>
        <taxon>Arthropoda</taxon>
        <taxon>Hexapoda</taxon>
        <taxon>Insecta</taxon>
        <taxon>Pterygota</taxon>
        <taxon>Neoptera</taxon>
        <taxon>Endopterygota</taxon>
        <taxon>Coleoptera</taxon>
        <taxon>Polyphaga</taxon>
        <taxon>Cucujiformia</taxon>
        <taxon>Curculionidae</taxon>
        <taxon>Scolytinae</taxon>
        <taxon>Hypothenemus</taxon>
    </lineage>
</organism>
<evidence type="ECO:0000256" key="4">
    <source>
        <dbReference type="ARBA" id="ARBA00022989"/>
    </source>
</evidence>
<dbReference type="GO" id="GO:0005886">
    <property type="term" value="C:plasma membrane"/>
    <property type="evidence" value="ECO:0007669"/>
    <property type="project" value="UniProtKB-SubCell"/>
</dbReference>
<evidence type="ECO:0000256" key="5">
    <source>
        <dbReference type="ARBA" id="ARBA00023136"/>
    </source>
</evidence>
<evidence type="ECO:0000256" key="1">
    <source>
        <dbReference type="ARBA" id="ARBA00004651"/>
    </source>
</evidence>
<feature type="transmembrane region" description="Helical" evidence="6">
    <location>
        <begin position="74"/>
        <end position="96"/>
    </location>
</feature>
<keyword evidence="2" id="KW-1003">Cell membrane</keyword>
<evidence type="ECO:0000256" key="6">
    <source>
        <dbReference type="SAM" id="Phobius"/>
    </source>
</evidence>
<protein>
    <recommendedName>
        <fullName evidence="9">Gustatory receptor</fullName>
    </recommendedName>
</protein>
<keyword evidence="3 6" id="KW-0812">Transmembrane</keyword>
<keyword evidence="5 6" id="KW-0472">Membrane</keyword>
<dbReference type="Pfam" id="PF08395">
    <property type="entry name" value="7tm_7"/>
    <property type="match status" value="1"/>
</dbReference>
<evidence type="ECO:0000256" key="3">
    <source>
        <dbReference type="ARBA" id="ARBA00022692"/>
    </source>
</evidence>
<name>A0ABD1ET83_HYPHA</name>
<dbReference type="Proteomes" id="UP001566132">
    <property type="component" value="Unassembled WGS sequence"/>
</dbReference>
<accession>A0ABD1ET83</accession>
<keyword evidence="8" id="KW-1185">Reference proteome</keyword>
<evidence type="ECO:0000313" key="8">
    <source>
        <dbReference type="Proteomes" id="UP001566132"/>
    </source>
</evidence>
<keyword evidence="4 6" id="KW-1133">Transmembrane helix</keyword>
<gene>
    <name evidence="7" type="ORF">ABEB36_007221</name>
</gene>
<comment type="caution">
    <text evidence="7">The sequence shown here is derived from an EMBL/GenBank/DDBJ whole genome shotgun (WGS) entry which is preliminary data.</text>
</comment>
<sequence length="99" mass="11657">MFLLLQGFCLAMIGHQLTKQAKRTLDLCFELSFKVPKIFNIQDIQKEFIIVAYHVYQRRIQINATGFFIVDYSMIYFIFSNVCTYLIAVGQLFPYLNDL</sequence>
<evidence type="ECO:0008006" key="9">
    <source>
        <dbReference type="Google" id="ProtNLM"/>
    </source>
</evidence>
<comment type="subcellular location">
    <subcellularLocation>
        <location evidence="1">Cell membrane</location>
        <topology evidence="1">Multi-pass membrane protein</topology>
    </subcellularLocation>
</comment>
<proteinExistence type="predicted"/>
<evidence type="ECO:0000256" key="2">
    <source>
        <dbReference type="ARBA" id="ARBA00022475"/>
    </source>
</evidence>
<dbReference type="InterPro" id="IPR013604">
    <property type="entry name" value="7TM_chemorcpt"/>
</dbReference>